<dbReference type="PANTHER" id="PTHR32305">
    <property type="match status" value="1"/>
</dbReference>
<dbReference type="PATRIC" id="fig|1961.12.peg.5093"/>
<sequence>MGWKDFVPDSAEDWVEDRAKDVGDAIEWTGDKVADVADEVGLDDAGDWIRDKSRSAANQLGADVSELELGQTEDPNKLVYGSVSKIRAQVSHLNDFKSSFTLVGNGLKGLEGDGLKGASADAFREAIAKEPPRWFKAAEAFGKAADAMGRFAETVEWAQGQAKQALEDYNKAKKVSQDARTAYNKSITDYKAAVEAKKDTLPPRPSDDFIDPGSPLIKAAQDKLDTARTQRNEVAETARTAVRAARDAAPPKPSYAEQLKDGMDYLDLAQTHLAGGVLKGTAGLGNFVRSVNPMDPYNLTHPAEYLTSLNSTVAGLTVAVNDPMGAGKQMLDEFMKDPSEGIGKLLPELVGTKGLGALKKTASIAKHADDLPGPGRSHLDKDGPDGPSRDSSKDKVCEEDPVDVATGRMILTQTDVALPGTLPLLFERTFESSYRAGRWFGPAWASTIDQRLEIDAEGIVFLREDSSVLAYPHPAPGVPVHPTRGHRWPLSRDADGRGYRITDPRTGLVRHFAVHSDELALLVQIDDRNGNHITFVHDEAGAPREVVHSGGYHLKLTTAGGRISALALADGTEILRYGYTDGHLAEVTNSSGRPFRFGYDEHGRIISWTDTNDRHFDYAYDDRDRCVAQSGTNGHLNARFEYGDGVTTVVNALGHRRQYRVNERAQIVAEIDATGSVTRFVHDRFNRLVSRTDPLGRTSRMAYDEDGRLVSLVRPDGREATARYDGQGGPTHLTRHDGTTIHRTYDDRGNITSATDSARSATTFTYDERGNLASLTDALGRTTSIRCDRAGLPLEITDPLGAVTRYRRDAFGRPIAVTDPLGHTARLTWSPEGRLLRRTEPDGTEQSWEYDGEGNCVRHTDALGAVTSYEYGDFDLLVARTGPDMVRHTFEHDADLQLTRVTNPQGLHWSYSYDPAGRLVAETDFDGRTVAYAYDAAGVLMSRTNALGQTVYHRNDLGQIVRRECDGAVTTLEYDVFGKLAHAAGPHGTLTRLRDSAGRLRSETVDGRTLTYAYDELGRRTGRTTPAGAVSTWSYDEAGHCREMTASGRTIAFEYDTAGRELVRRIGEHLTLSSNWDDRGRLADRAVTGHDGRLIQRRGYSYRPDGSLVGIDDMHAGPRRFELDPAGRVTAVQAEQWSERYAYDEAGNQSAASWPESHPGGGSATGTREYEGTRLTRAGRVGYEYDALGRVVLRRQSRLSRKPDTWRYEWDAQDRLVAVRTPDGTHWRYRYDEVGRRTAKQRLTEAGEVAEEVLFTWDGSALCEQTTRTDASAQEVILTWEYRGLHPLAQTERIRTADRSEVDQRFFAIVTDLVGTPTELVDERGAVAWRTRSTLWGSTTWNRDATAYTPLRFPGQYFDPESGLHYNVFRHYDPQTARYLSPDPLGLAPAPNPATYVVNPHTWADPLGLAPDGCPPKGEKSNPFSTREEARQAAHKLAGVDPDVDDLWATWKVTDDISLKHVEGYTYSDNASHLGTFWQYELKNGGGSRVVVEHTHDPAGPHFHAGMPKAMGERPDGGQFVNFGWDNSNYKEMERYAKINKEGGDHHLFYENGG</sequence>
<evidence type="ECO:0000259" key="4">
    <source>
        <dbReference type="Pfam" id="PF21725"/>
    </source>
</evidence>
<dbReference type="NCBIfam" id="TIGR03696">
    <property type="entry name" value="Rhs_assc_core"/>
    <property type="match status" value="1"/>
</dbReference>
<accession>A0A0L8MB95</accession>
<dbReference type="InterPro" id="IPR045351">
    <property type="entry name" value="DUF6531"/>
</dbReference>
<feature type="region of interest" description="Disordered" evidence="1">
    <location>
        <begin position="366"/>
        <end position="397"/>
    </location>
</feature>
<dbReference type="Pfam" id="PF05593">
    <property type="entry name" value="RHS_repeat"/>
    <property type="match status" value="8"/>
</dbReference>
<dbReference type="SUPFAM" id="SSF101898">
    <property type="entry name" value="NHL repeat"/>
    <property type="match status" value="1"/>
</dbReference>
<dbReference type="PANTHER" id="PTHR32305:SF15">
    <property type="entry name" value="PROTEIN RHSA-RELATED"/>
    <property type="match status" value="1"/>
</dbReference>
<feature type="compositionally biased region" description="Basic and acidic residues" evidence="1">
    <location>
        <begin position="377"/>
        <end position="397"/>
    </location>
</feature>
<dbReference type="InterPro" id="IPR001826">
    <property type="entry name" value="RHS"/>
</dbReference>
<dbReference type="InterPro" id="IPR031325">
    <property type="entry name" value="RHS_repeat"/>
</dbReference>
<organism evidence="5 6">
    <name type="scientific">Streptomyces virginiae</name>
    <name type="common">Streptomyces cinnamonensis</name>
    <dbReference type="NCBI Taxonomy" id="1961"/>
    <lineage>
        <taxon>Bacteria</taxon>
        <taxon>Bacillati</taxon>
        <taxon>Actinomycetota</taxon>
        <taxon>Actinomycetes</taxon>
        <taxon>Kitasatosporales</taxon>
        <taxon>Streptomycetaceae</taxon>
        <taxon>Streptomyces</taxon>
    </lineage>
</organism>
<gene>
    <name evidence="5" type="ORF">ADK75_22670</name>
</gene>
<dbReference type="Pfam" id="PF21725">
    <property type="entry name" value="T7SS_signal"/>
    <property type="match status" value="1"/>
</dbReference>
<feature type="domain" description="Putative T7SS secretion signal" evidence="4">
    <location>
        <begin position="12"/>
        <end position="253"/>
    </location>
</feature>
<name>A0A0L8MB95_STRVG</name>
<dbReference type="NCBIfam" id="TIGR01643">
    <property type="entry name" value="YD_repeat_2x"/>
    <property type="match status" value="9"/>
</dbReference>
<evidence type="ECO:0000256" key="1">
    <source>
        <dbReference type="SAM" id="MobiDB-lite"/>
    </source>
</evidence>
<dbReference type="RefSeq" id="WP_053173378.1">
    <property type="nucleotide sequence ID" value="NZ_LGUV01000335.1"/>
</dbReference>
<protein>
    <submittedName>
        <fullName evidence="5">Type IV secretion protein Rhs</fullName>
    </submittedName>
</protein>
<dbReference type="InterPro" id="IPR050708">
    <property type="entry name" value="T6SS_VgrG/RHS"/>
</dbReference>
<comment type="caution">
    <text evidence="5">The sequence shown here is derived from an EMBL/GenBank/DDBJ whole genome shotgun (WGS) entry which is preliminary data.</text>
</comment>
<dbReference type="Gene3D" id="2.180.10.10">
    <property type="entry name" value="RHS repeat-associated core"/>
    <property type="match status" value="2"/>
</dbReference>
<dbReference type="InterPro" id="IPR006530">
    <property type="entry name" value="YD"/>
</dbReference>
<dbReference type="InterPro" id="IPR049082">
    <property type="entry name" value="T7SS_signal"/>
</dbReference>
<feature type="region of interest" description="Disordered" evidence="1">
    <location>
        <begin position="720"/>
        <end position="753"/>
    </location>
</feature>
<evidence type="ECO:0000313" key="6">
    <source>
        <dbReference type="Proteomes" id="UP000037084"/>
    </source>
</evidence>
<reference evidence="6" key="1">
    <citation type="submission" date="2015-07" db="EMBL/GenBank/DDBJ databases">
        <authorList>
            <consortium name="Consortium for Microbial Forensics and Genomics (microFORGE)"/>
            <person name="Knight B.M."/>
            <person name="Roberts D.P."/>
            <person name="Lin D."/>
            <person name="Hari K."/>
            <person name="Fletcher J."/>
            <person name="Melcher U."/>
            <person name="Blagden T."/>
            <person name="Winegar R.A."/>
        </authorList>
    </citation>
    <scope>NUCLEOTIDE SEQUENCE [LARGE SCALE GENOMIC DNA]</scope>
    <source>
        <strain evidence="6">NRRL B-1447</strain>
    </source>
</reference>
<proteinExistence type="predicted"/>
<dbReference type="EMBL" id="LGUV01000335">
    <property type="protein sequence ID" value="KOG47677.1"/>
    <property type="molecule type" value="Genomic_DNA"/>
</dbReference>
<dbReference type="Proteomes" id="UP000037084">
    <property type="component" value="Unassembled WGS sequence"/>
</dbReference>
<dbReference type="OrthoDB" id="4981820at2"/>
<dbReference type="InterPro" id="IPR022385">
    <property type="entry name" value="Rhs_assc_core"/>
</dbReference>
<feature type="compositionally biased region" description="Basic and acidic residues" evidence="1">
    <location>
        <begin position="734"/>
        <end position="749"/>
    </location>
</feature>
<dbReference type="Pfam" id="PF03527">
    <property type="entry name" value="RHS"/>
    <property type="match status" value="1"/>
</dbReference>
<evidence type="ECO:0000313" key="5">
    <source>
        <dbReference type="EMBL" id="KOG47677.1"/>
    </source>
</evidence>
<dbReference type="Pfam" id="PF20148">
    <property type="entry name" value="DUF6531"/>
    <property type="match status" value="1"/>
</dbReference>
<evidence type="ECO:0000259" key="2">
    <source>
        <dbReference type="Pfam" id="PF03527"/>
    </source>
</evidence>
<feature type="domain" description="RHS protein conserved region" evidence="2">
    <location>
        <begin position="1309"/>
        <end position="1340"/>
    </location>
</feature>
<evidence type="ECO:0000259" key="3">
    <source>
        <dbReference type="Pfam" id="PF20148"/>
    </source>
</evidence>
<feature type="region of interest" description="Disordered" evidence="1">
    <location>
        <begin position="1148"/>
        <end position="1173"/>
    </location>
</feature>
<feature type="domain" description="DUF6531" evidence="3">
    <location>
        <begin position="400"/>
        <end position="471"/>
    </location>
</feature>